<name>A0ABS8GBT9_9ALTE</name>
<feature type="chain" id="PRO_5045562322" evidence="12">
    <location>
        <begin position="24"/>
        <end position="723"/>
    </location>
</feature>
<dbReference type="PANTHER" id="PTHR32552:SF74">
    <property type="entry name" value="HYDROXAMATE SIDEROPHORE RECEPTOR FHUE"/>
    <property type="match status" value="1"/>
</dbReference>
<dbReference type="SUPFAM" id="SSF56935">
    <property type="entry name" value="Porins"/>
    <property type="match status" value="1"/>
</dbReference>
<dbReference type="RefSeq" id="WP_229161676.1">
    <property type="nucleotide sequence ID" value="NZ_JAJEWP010000004.1"/>
</dbReference>
<comment type="subcellular location">
    <subcellularLocation>
        <location evidence="1 10">Cell outer membrane</location>
        <topology evidence="1 10">Multi-pass membrane protein</topology>
    </subcellularLocation>
</comment>
<organism evidence="15 16">
    <name type="scientific">Fluctibacter halophilus</name>
    <dbReference type="NCBI Taxonomy" id="226011"/>
    <lineage>
        <taxon>Bacteria</taxon>
        <taxon>Pseudomonadati</taxon>
        <taxon>Pseudomonadota</taxon>
        <taxon>Gammaproteobacteria</taxon>
        <taxon>Alteromonadales</taxon>
        <taxon>Alteromonadaceae</taxon>
        <taxon>Fluctibacter</taxon>
    </lineage>
</organism>
<proteinExistence type="inferred from homology"/>
<dbReference type="InterPro" id="IPR037066">
    <property type="entry name" value="Plug_dom_sf"/>
</dbReference>
<dbReference type="InterPro" id="IPR012910">
    <property type="entry name" value="Plug_dom"/>
</dbReference>
<dbReference type="CDD" id="cd01347">
    <property type="entry name" value="ligand_gated_channel"/>
    <property type="match status" value="1"/>
</dbReference>
<dbReference type="InterPro" id="IPR010105">
    <property type="entry name" value="TonB_sidphr_rcpt"/>
</dbReference>
<evidence type="ECO:0000256" key="10">
    <source>
        <dbReference type="PROSITE-ProRule" id="PRU01360"/>
    </source>
</evidence>
<evidence type="ECO:0000256" key="2">
    <source>
        <dbReference type="ARBA" id="ARBA00009810"/>
    </source>
</evidence>
<keyword evidence="7 10" id="KW-0472">Membrane</keyword>
<evidence type="ECO:0000256" key="7">
    <source>
        <dbReference type="ARBA" id="ARBA00023136"/>
    </source>
</evidence>
<keyword evidence="9 10" id="KW-0998">Cell outer membrane</keyword>
<evidence type="ECO:0000256" key="9">
    <source>
        <dbReference type="ARBA" id="ARBA00023237"/>
    </source>
</evidence>
<evidence type="ECO:0000256" key="4">
    <source>
        <dbReference type="ARBA" id="ARBA00022452"/>
    </source>
</evidence>
<keyword evidence="16" id="KW-1185">Reference proteome</keyword>
<keyword evidence="6 11" id="KW-0798">TonB box</keyword>
<dbReference type="Proteomes" id="UP001520878">
    <property type="component" value="Unassembled WGS sequence"/>
</dbReference>
<evidence type="ECO:0000259" key="13">
    <source>
        <dbReference type="Pfam" id="PF00593"/>
    </source>
</evidence>
<feature type="domain" description="TonB-dependent receptor plug" evidence="14">
    <location>
        <begin position="68"/>
        <end position="166"/>
    </location>
</feature>
<dbReference type="PANTHER" id="PTHR32552">
    <property type="entry name" value="FERRICHROME IRON RECEPTOR-RELATED"/>
    <property type="match status" value="1"/>
</dbReference>
<feature type="domain" description="TonB-dependent receptor-like beta-barrel" evidence="13">
    <location>
        <begin position="266"/>
        <end position="693"/>
    </location>
</feature>
<keyword evidence="5 10" id="KW-0812">Transmembrane</keyword>
<evidence type="ECO:0000256" key="3">
    <source>
        <dbReference type="ARBA" id="ARBA00022448"/>
    </source>
</evidence>
<dbReference type="InterPro" id="IPR000531">
    <property type="entry name" value="Beta-barrel_TonB"/>
</dbReference>
<evidence type="ECO:0000256" key="8">
    <source>
        <dbReference type="ARBA" id="ARBA00023170"/>
    </source>
</evidence>
<dbReference type="InterPro" id="IPR036942">
    <property type="entry name" value="Beta-barrel_TonB_sf"/>
</dbReference>
<evidence type="ECO:0000313" key="16">
    <source>
        <dbReference type="Proteomes" id="UP001520878"/>
    </source>
</evidence>
<evidence type="ECO:0000256" key="6">
    <source>
        <dbReference type="ARBA" id="ARBA00023077"/>
    </source>
</evidence>
<dbReference type="InterPro" id="IPR039426">
    <property type="entry name" value="TonB-dep_rcpt-like"/>
</dbReference>
<keyword evidence="4 10" id="KW-1134">Transmembrane beta strand</keyword>
<dbReference type="PROSITE" id="PS51257">
    <property type="entry name" value="PROKAR_LIPOPROTEIN"/>
    <property type="match status" value="1"/>
</dbReference>
<dbReference type="Pfam" id="PF07715">
    <property type="entry name" value="Plug"/>
    <property type="match status" value="1"/>
</dbReference>
<evidence type="ECO:0000256" key="11">
    <source>
        <dbReference type="RuleBase" id="RU003357"/>
    </source>
</evidence>
<dbReference type="EMBL" id="JAJEWP010000004">
    <property type="protein sequence ID" value="MCC2617280.1"/>
    <property type="molecule type" value="Genomic_DNA"/>
</dbReference>
<keyword evidence="8 15" id="KW-0675">Receptor</keyword>
<protein>
    <submittedName>
        <fullName evidence="15">TonB-dependent siderophore receptor</fullName>
    </submittedName>
</protein>
<evidence type="ECO:0000259" key="14">
    <source>
        <dbReference type="Pfam" id="PF07715"/>
    </source>
</evidence>
<dbReference type="Gene3D" id="2.170.130.10">
    <property type="entry name" value="TonB-dependent receptor, plug domain"/>
    <property type="match status" value="1"/>
</dbReference>
<keyword evidence="3 10" id="KW-0813">Transport</keyword>
<evidence type="ECO:0000313" key="15">
    <source>
        <dbReference type="EMBL" id="MCC2617280.1"/>
    </source>
</evidence>
<sequence>MISLSRSSFCLSLLTMACQSALAEQSSPRPSDVWLPDDGVEKVVVVGQRTNPYLVEQASGASKLTLSLDEIPQSVSVLSAQQLGDFDLNSLNDAMANTVGVNVEQVETDRTYYTARGFDITNFQVDGLGLPVFSGNTHGDIDTAIYERIEVIRGANGMMTGIGNPSATINMVRKKPTQALQGSVQLQRGSWDTHRLDVDVSGSLTDGVRGRAVLAYQNGDSYLDRYGLEKQLAYGVIEADLSADTLLRVGVSRQNSEAQGNMWGALTLYYGDGSATNFDRSTNTSADWSRWDVEDTRYFTTLEHRLNEQWSLTAAYSRRETDEDSLLFYTYLVAPLDPDTGLGLQGYASEYDLDDKHDLMDVYVRGEFGAWGQQHEVVVGLNYSKMAYQDISLYDFHSGKGFPPIPAMPSWDGNVDFPELTDTSDAYYSDVTERQKAAYVATRWSLNDTTALMVGARYNDISVDGISYAQDEGLSDQELIPYVGLVYQVTSNTNLYASYTETYRGQTERNAQRERLPAVTGQAREIGVKHSLSSQQGLLTLAYFDITQADLAVFGGNTTDENGIVYDYFVPAEGITSQGFEVELTGELLQGVQGSIGYTQFDIDGDQTVEAYTPEKMLRLALTYSPSALEGLTLGASVQWQGAISRQQGVVSDGFANAGEAIVSEQSAYTKVNLMARYQISASVALTANINNLSDEKYLTSLYWAQSYYGAPRNGSVAIHWTF</sequence>
<dbReference type="Pfam" id="PF00593">
    <property type="entry name" value="TonB_dep_Rec_b-barrel"/>
    <property type="match status" value="1"/>
</dbReference>
<gene>
    <name evidence="15" type="ORF">LJ739_13585</name>
</gene>
<reference evidence="15 16" key="1">
    <citation type="submission" date="2021-10" db="EMBL/GenBank/DDBJ databases">
        <title>Draft genome of Aestuariibacter halophilus JC2043.</title>
        <authorList>
            <person name="Emsley S.A."/>
            <person name="Pfannmuller K.M."/>
            <person name="Ushijima B."/>
            <person name="Saw J.H."/>
            <person name="Videau P."/>
        </authorList>
    </citation>
    <scope>NUCLEOTIDE SEQUENCE [LARGE SCALE GENOMIC DNA]</scope>
    <source>
        <strain evidence="15 16">JC2043</strain>
    </source>
</reference>
<comment type="caution">
    <text evidence="15">The sequence shown here is derived from an EMBL/GenBank/DDBJ whole genome shotgun (WGS) entry which is preliminary data.</text>
</comment>
<feature type="signal peptide" evidence="12">
    <location>
        <begin position="1"/>
        <end position="23"/>
    </location>
</feature>
<dbReference type="NCBIfam" id="TIGR01783">
    <property type="entry name" value="TonB-siderophor"/>
    <property type="match status" value="1"/>
</dbReference>
<evidence type="ECO:0000256" key="1">
    <source>
        <dbReference type="ARBA" id="ARBA00004571"/>
    </source>
</evidence>
<evidence type="ECO:0000256" key="12">
    <source>
        <dbReference type="SAM" id="SignalP"/>
    </source>
</evidence>
<keyword evidence="12" id="KW-0732">Signal</keyword>
<comment type="similarity">
    <text evidence="2 10 11">Belongs to the TonB-dependent receptor family.</text>
</comment>
<dbReference type="Gene3D" id="2.40.170.20">
    <property type="entry name" value="TonB-dependent receptor, beta-barrel domain"/>
    <property type="match status" value="1"/>
</dbReference>
<dbReference type="PROSITE" id="PS52016">
    <property type="entry name" value="TONB_DEPENDENT_REC_3"/>
    <property type="match status" value="1"/>
</dbReference>
<accession>A0ABS8GBT9</accession>
<evidence type="ECO:0000256" key="5">
    <source>
        <dbReference type="ARBA" id="ARBA00022692"/>
    </source>
</evidence>